<evidence type="ECO:0000256" key="6">
    <source>
        <dbReference type="PIRSR" id="PIRSR609283-1"/>
    </source>
</evidence>
<evidence type="ECO:0008006" key="9">
    <source>
        <dbReference type="Google" id="ProtNLM"/>
    </source>
</evidence>
<dbReference type="GO" id="GO:0004382">
    <property type="term" value="F:GDP phosphatase activity"/>
    <property type="evidence" value="ECO:0007669"/>
    <property type="project" value="TreeGrafter"/>
</dbReference>
<evidence type="ECO:0000313" key="8">
    <source>
        <dbReference type="EMBL" id="CAD9657160.1"/>
    </source>
</evidence>
<feature type="binding site" evidence="6">
    <location>
        <position position="212"/>
    </location>
    <ligand>
        <name>Ca(2+)</name>
        <dbReference type="ChEBI" id="CHEBI:29108"/>
    </ligand>
</feature>
<dbReference type="Gene3D" id="2.120.10.100">
    <property type="entry name" value="Apyrase"/>
    <property type="match status" value="1"/>
</dbReference>
<proteinExistence type="inferred from homology"/>
<feature type="binding site" evidence="6">
    <location>
        <position position="396"/>
    </location>
    <ligand>
        <name>Ca(2+)</name>
        <dbReference type="ChEBI" id="CHEBI:29108"/>
    </ligand>
</feature>
<evidence type="ECO:0000256" key="2">
    <source>
        <dbReference type="ARBA" id="ARBA00022723"/>
    </source>
</evidence>
<comment type="cofactor">
    <cofactor evidence="1 6">
        <name>Ca(2+)</name>
        <dbReference type="ChEBI" id="CHEBI:29108"/>
    </cofactor>
</comment>
<evidence type="ECO:0000256" key="3">
    <source>
        <dbReference type="ARBA" id="ARBA00022801"/>
    </source>
</evidence>
<dbReference type="AlphaFoldDB" id="A0A7S2R0D1"/>
<evidence type="ECO:0000256" key="4">
    <source>
        <dbReference type="ARBA" id="ARBA00022837"/>
    </source>
</evidence>
<feature type="compositionally biased region" description="Polar residues" evidence="7">
    <location>
        <begin position="33"/>
        <end position="50"/>
    </location>
</feature>
<keyword evidence="3" id="KW-0378">Hydrolase</keyword>
<comment type="similarity">
    <text evidence="5">Belongs to the apyrase family.</text>
</comment>
<feature type="binding site" evidence="6">
    <location>
        <position position="333"/>
    </location>
    <ligand>
        <name>Ca(2+)</name>
        <dbReference type="ChEBI" id="CHEBI:29108"/>
    </ligand>
</feature>
<name>A0A7S2R0D1_9STRA</name>
<dbReference type="InterPro" id="IPR009283">
    <property type="entry name" value="Apyrase"/>
</dbReference>
<sequence length="474" mass="52838">MSLSPSRQVFNSRSILNNLPSTPSKSKSPPTSIGSFLKSNPKKNSGNNRIPSPPDLNDTNMNRSESIAYASSNKVQCFRSSSPGFWATTAFLGFVFILSSNIMQPHSGGSHFGYLRSKNKYGVDHFGGAIHPGYFSVDKSVVSPGVFRFAAVTDMDQLSKVTDSKKPLFRSLLLPGILTRNEVSGMYSVELEETRTLTSAHNEAGRGMELSELTLYNDRLLAFDDRTGSVFEILSKNRGMDSYVVPRFVVTEGEGDTDKGMKWEWAAVKDNELYMGSMGKEYTNVDGSVANTNNLWIAILSPTGELRREDWTRQYNFVRAALGASSPGYIITEANLWSSHLKKWLFLPRRISSDKYDENEDERKGSNRMVLVDEKFTQTTVLDIKMSVADSLHGFSTVAFVPGTKDRHAVAIRSVEEDCVGGEEDICKQRSYMIVFETLTGNILMDETRIDSKPGVKYEGLEFVDIYTSEPTFT</sequence>
<dbReference type="GO" id="GO:0005509">
    <property type="term" value="F:calcium ion binding"/>
    <property type="evidence" value="ECO:0007669"/>
    <property type="project" value="InterPro"/>
</dbReference>
<dbReference type="Pfam" id="PF06079">
    <property type="entry name" value="Apyrase"/>
    <property type="match status" value="1"/>
</dbReference>
<feature type="compositionally biased region" description="Polar residues" evidence="7">
    <location>
        <begin position="1"/>
        <end position="19"/>
    </location>
</feature>
<feature type="binding site" evidence="6">
    <location>
        <position position="211"/>
    </location>
    <ligand>
        <name>Ca(2+)</name>
        <dbReference type="ChEBI" id="CHEBI:29108"/>
    </ligand>
</feature>
<evidence type="ECO:0000256" key="7">
    <source>
        <dbReference type="SAM" id="MobiDB-lite"/>
    </source>
</evidence>
<dbReference type="PANTHER" id="PTHR13023:SF3">
    <property type="entry name" value="SOLUBLE CALCIUM-ACTIVATED NUCLEOTIDASE 1"/>
    <property type="match status" value="1"/>
</dbReference>
<dbReference type="EMBL" id="HBHI01001948">
    <property type="protein sequence ID" value="CAD9657160.1"/>
    <property type="molecule type" value="Transcribed_RNA"/>
</dbReference>
<organism evidence="8">
    <name type="scientific">Eucampia antarctica</name>
    <dbReference type="NCBI Taxonomy" id="49252"/>
    <lineage>
        <taxon>Eukaryota</taxon>
        <taxon>Sar</taxon>
        <taxon>Stramenopiles</taxon>
        <taxon>Ochrophyta</taxon>
        <taxon>Bacillariophyta</taxon>
        <taxon>Mediophyceae</taxon>
        <taxon>Biddulphiophycidae</taxon>
        <taxon>Hemiaulales</taxon>
        <taxon>Hemiaulaceae</taxon>
        <taxon>Eucampia</taxon>
    </lineage>
</organism>
<evidence type="ECO:0000256" key="1">
    <source>
        <dbReference type="ARBA" id="ARBA00001913"/>
    </source>
</evidence>
<feature type="binding site" evidence="6">
    <location>
        <position position="459"/>
    </location>
    <ligand>
        <name>Ca(2+)</name>
        <dbReference type="ChEBI" id="CHEBI:29108"/>
    </ligand>
</feature>
<dbReference type="SUPFAM" id="SSF101887">
    <property type="entry name" value="Apyrase"/>
    <property type="match status" value="1"/>
</dbReference>
<dbReference type="GO" id="GO:0030166">
    <property type="term" value="P:proteoglycan biosynthetic process"/>
    <property type="evidence" value="ECO:0007669"/>
    <property type="project" value="TreeGrafter"/>
</dbReference>
<protein>
    <recommendedName>
        <fullName evidence="9">Apyrase</fullName>
    </recommendedName>
</protein>
<feature type="compositionally biased region" description="Low complexity" evidence="7">
    <location>
        <begin position="20"/>
        <end position="32"/>
    </location>
</feature>
<accession>A0A7S2R0D1</accession>
<reference evidence="8" key="1">
    <citation type="submission" date="2021-01" db="EMBL/GenBank/DDBJ databases">
        <authorList>
            <person name="Corre E."/>
            <person name="Pelletier E."/>
            <person name="Niang G."/>
            <person name="Scheremetjew M."/>
            <person name="Finn R."/>
            <person name="Kale V."/>
            <person name="Holt S."/>
            <person name="Cochrane G."/>
            <person name="Meng A."/>
            <person name="Brown T."/>
            <person name="Cohen L."/>
        </authorList>
    </citation>
    <scope>NUCLEOTIDE SEQUENCE</scope>
    <source>
        <strain evidence="8">CCMP1452</strain>
    </source>
</reference>
<dbReference type="InterPro" id="IPR036258">
    <property type="entry name" value="Apyrase_sf"/>
</dbReference>
<keyword evidence="2 6" id="KW-0479">Metal-binding</keyword>
<evidence type="ECO:0000256" key="5">
    <source>
        <dbReference type="ARBA" id="ARBA00025738"/>
    </source>
</evidence>
<feature type="binding site" evidence="6">
    <location>
        <position position="264"/>
    </location>
    <ligand>
        <name>Ca(2+)</name>
        <dbReference type="ChEBI" id="CHEBI:29108"/>
    </ligand>
</feature>
<keyword evidence="4 6" id="KW-0106">Calcium</keyword>
<dbReference type="PANTHER" id="PTHR13023">
    <property type="entry name" value="APYRASE"/>
    <property type="match status" value="1"/>
</dbReference>
<dbReference type="GO" id="GO:0045134">
    <property type="term" value="F:UDP phosphatase activity"/>
    <property type="evidence" value="ECO:0007669"/>
    <property type="project" value="TreeGrafter"/>
</dbReference>
<feature type="region of interest" description="Disordered" evidence="7">
    <location>
        <begin position="1"/>
        <end position="61"/>
    </location>
</feature>
<gene>
    <name evidence="8" type="ORF">EANT1437_LOCUS959</name>
</gene>